<evidence type="ECO:0000256" key="4">
    <source>
        <dbReference type="ARBA" id="ARBA00023163"/>
    </source>
</evidence>
<evidence type="ECO:0000313" key="7">
    <source>
        <dbReference type="Proteomes" id="UP000184085"/>
    </source>
</evidence>
<dbReference type="AlphaFoldDB" id="A0A1M4MWU1"/>
<dbReference type="Proteomes" id="UP000184085">
    <property type="component" value="Unassembled WGS sequence"/>
</dbReference>
<keyword evidence="4" id="KW-0804">Transcription</keyword>
<accession>A0A1M4MWU1</accession>
<dbReference type="EMBL" id="FMJB01000019">
    <property type="protein sequence ID" value="SCM66238.1"/>
    <property type="molecule type" value="Genomic_DNA"/>
</dbReference>
<keyword evidence="7" id="KW-1185">Reference proteome</keyword>
<dbReference type="PANTHER" id="PTHR30537">
    <property type="entry name" value="HTH-TYPE TRANSCRIPTIONAL REGULATOR"/>
    <property type="match status" value="1"/>
</dbReference>
<dbReference type="InterPro" id="IPR005119">
    <property type="entry name" value="LysR_subst-bd"/>
</dbReference>
<comment type="similarity">
    <text evidence="1">Belongs to the LysR transcriptional regulatory family.</text>
</comment>
<dbReference type="InterPro" id="IPR000847">
    <property type="entry name" value="LysR_HTH_N"/>
</dbReference>
<proteinExistence type="inferred from homology"/>
<evidence type="ECO:0000256" key="1">
    <source>
        <dbReference type="ARBA" id="ARBA00009437"/>
    </source>
</evidence>
<dbReference type="Gene3D" id="1.10.10.10">
    <property type="entry name" value="Winged helix-like DNA-binding domain superfamily/Winged helix DNA-binding domain"/>
    <property type="match status" value="1"/>
</dbReference>
<dbReference type="SUPFAM" id="SSF46785">
    <property type="entry name" value="Winged helix' DNA-binding domain"/>
    <property type="match status" value="1"/>
</dbReference>
<name>A0A1M4MWU1_9RHOB</name>
<dbReference type="InterPro" id="IPR036388">
    <property type="entry name" value="WH-like_DNA-bd_sf"/>
</dbReference>
<dbReference type="InterPro" id="IPR058163">
    <property type="entry name" value="LysR-type_TF_proteobact-type"/>
</dbReference>
<evidence type="ECO:0000259" key="5">
    <source>
        <dbReference type="PROSITE" id="PS50931"/>
    </source>
</evidence>
<protein>
    <recommendedName>
        <fullName evidence="5">HTH lysR-type domain-containing protein</fullName>
    </recommendedName>
</protein>
<gene>
    <name evidence="6" type="ORF">KARMA_0412</name>
</gene>
<dbReference type="Gene3D" id="3.40.190.10">
    <property type="entry name" value="Periplasmic binding protein-like II"/>
    <property type="match status" value="2"/>
</dbReference>
<organism evidence="6 7">
    <name type="scientific">Donghicola eburneus</name>
    <dbReference type="NCBI Taxonomy" id="393278"/>
    <lineage>
        <taxon>Bacteria</taxon>
        <taxon>Pseudomonadati</taxon>
        <taxon>Pseudomonadota</taxon>
        <taxon>Alphaproteobacteria</taxon>
        <taxon>Rhodobacterales</taxon>
        <taxon>Roseobacteraceae</taxon>
        <taxon>Donghicola</taxon>
    </lineage>
</organism>
<dbReference type="GO" id="GO:0043565">
    <property type="term" value="F:sequence-specific DNA binding"/>
    <property type="evidence" value="ECO:0007669"/>
    <property type="project" value="TreeGrafter"/>
</dbReference>
<dbReference type="GO" id="GO:0003700">
    <property type="term" value="F:DNA-binding transcription factor activity"/>
    <property type="evidence" value="ECO:0007669"/>
    <property type="project" value="InterPro"/>
</dbReference>
<evidence type="ECO:0000256" key="2">
    <source>
        <dbReference type="ARBA" id="ARBA00023015"/>
    </source>
</evidence>
<keyword evidence="2" id="KW-0805">Transcription regulation</keyword>
<dbReference type="PRINTS" id="PR00039">
    <property type="entry name" value="HTHLYSR"/>
</dbReference>
<dbReference type="PROSITE" id="PS50931">
    <property type="entry name" value="HTH_LYSR"/>
    <property type="match status" value="1"/>
</dbReference>
<sequence length="287" mass="30435">MMEKSLPPLNWFRAFEASARRLSFTAAAEELNMTQSAVSQQIRALETRLATPLFIRQARGLALTDDGRKLLPKVESALETLAAATAQFRVETEGAHLTIASSVSIVDWVIAPALPTYLAERPELSLRLVSTIWPDDFTAARADVQIFFGTQKQAGRAAQPLRPGVLIPVKSPSLTGDLNTLPLIESVGTSDGWAGWTNTFGAPTAKPTLFVDTYGAALGMATEGNGVALVSAVLAAPALASGALVQADTRSLSAKEGYYLSVLSDSTAAREFAEWMISLTKAAPSAV</sequence>
<keyword evidence="3" id="KW-0238">DNA-binding</keyword>
<dbReference type="Pfam" id="PF03466">
    <property type="entry name" value="LysR_substrate"/>
    <property type="match status" value="1"/>
</dbReference>
<evidence type="ECO:0000256" key="3">
    <source>
        <dbReference type="ARBA" id="ARBA00023125"/>
    </source>
</evidence>
<dbReference type="FunFam" id="1.10.10.10:FF:000001">
    <property type="entry name" value="LysR family transcriptional regulator"/>
    <property type="match status" value="1"/>
</dbReference>
<dbReference type="PANTHER" id="PTHR30537:SF79">
    <property type="entry name" value="TRANSCRIPTIONAL REGULATOR-RELATED"/>
    <property type="match status" value="1"/>
</dbReference>
<dbReference type="GO" id="GO:0006351">
    <property type="term" value="P:DNA-templated transcription"/>
    <property type="evidence" value="ECO:0007669"/>
    <property type="project" value="TreeGrafter"/>
</dbReference>
<dbReference type="InterPro" id="IPR036390">
    <property type="entry name" value="WH_DNA-bd_sf"/>
</dbReference>
<feature type="domain" description="HTH lysR-type" evidence="5">
    <location>
        <begin position="7"/>
        <end position="64"/>
    </location>
</feature>
<dbReference type="RefSeq" id="WP_246802501.1">
    <property type="nucleotide sequence ID" value="NZ_FMJB01000019.1"/>
</dbReference>
<dbReference type="Pfam" id="PF00126">
    <property type="entry name" value="HTH_1"/>
    <property type="match status" value="1"/>
</dbReference>
<evidence type="ECO:0000313" key="6">
    <source>
        <dbReference type="EMBL" id="SCM66238.1"/>
    </source>
</evidence>
<dbReference type="SUPFAM" id="SSF53850">
    <property type="entry name" value="Periplasmic binding protein-like II"/>
    <property type="match status" value="1"/>
</dbReference>
<reference evidence="7" key="1">
    <citation type="submission" date="2016-09" db="EMBL/GenBank/DDBJ databases">
        <authorList>
            <person name="Wibberg D."/>
        </authorList>
    </citation>
    <scope>NUCLEOTIDE SEQUENCE [LARGE SCALE GENOMIC DNA]</scope>
</reference>